<dbReference type="Gene3D" id="1.20.120.20">
    <property type="entry name" value="Apolipoprotein"/>
    <property type="match status" value="1"/>
</dbReference>
<protein>
    <submittedName>
        <fullName evidence="2">Archaellum component FlaC</fullName>
    </submittedName>
</protein>
<comment type="caution">
    <text evidence="2">The sequence shown here is derived from an EMBL/GenBank/DDBJ whole genome shotgun (WGS) entry which is preliminary data.</text>
</comment>
<reference evidence="2 3" key="1">
    <citation type="submission" date="2022-08" db="EMBL/GenBank/DDBJ databases">
        <title>Bacterial and archaeal communities from various locations to study Microbial Dark Matter (Phase II).</title>
        <authorList>
            <person name="Stepanauskas R."/>
        </authorList>
    </citation>
    <scope>NUCLEOTIDE SEQUENCE [LARGE SCALE GENOMIC DNA]</scope>
    <source>
        <strain evidence="2 3">PD1</strain>
    </source>
</reference>
<name>A0ABT2EPI9_9BACT</name>
<feature type="coiled-coil region" evidence="1">
    <location>
        <begin position="116"/>
        <end position="143"/>
    </location>
</feature>
<proteinExistence type="predicted"/>
<dbReference type="RefSeq" id="WP_259096595.1">
    <property type="nucleotide sequence ID" value="NZ_CP130454.1"/>
</dbReference>
<organism evidence="2 3">
    <name type="scientific">Candidatus Fervidibacter sacchari</name>
    <dbReference type="NCBI Taxonomy" id="1448929"/>
    <lineage>
        <taxon>Bacteria</taxon>
        <taxon>Candidatus Fervidibacterota</taxon>
        <taxon>Candidatus Fervidibacter</taxon>
    </lineage>
</organism>
<keyword evidence="3" id="KW-1185">Reference proteome</keyword>
<keyword evidence="1" id="KW-0175">Coiled coil</keyword>
<dbReference type="Proteomes" id="UP001204798">
    <property type="component" value="Unassembled WGS sequence"/>
</dbReference>
<sequence>MHRRSLIADLAEALGKSEEEVRQFLEALWQRLPLAIEIEPPFVRYLDAKIEGVRSTLEAEIKGLRSALEAEINGLRMAMEQGFKRSEERDEALRREMDERFNSLRREMQQGFQQMAERDEAIRRELRQEIEALRSEVQRLERLFRTFAIPIPLMLAGIIVQNFLK</sequence>
<gene>
    <name evidence="2" type="ORF">M2350_002187</name>
</gene>
<evidence type="ECO:0000313" key="3">
    <source>
        <dbReference type="Proteomes" id="UP001204798"/>
    </source>
</evidence>
<evidence type="ECO:0000256" key="1">
    <source>
        <dbReference type="SAM" id="Coils"/>
    </source>
</evidence>
<accession>A0ABT2EPI9</accession>
<evidence type="ECO:0000313" key="2">
    <source>
        <dbReference type="EMBL" id="MCS3919770.1"/>
    </source>
</evidence>
<dbReference type="EMBL" id="JANUCP010000004">
    <property type="protein sequence ID" value="MCS3919770.1"/>
    <property type="molecule type" value="Genomic_DNA"/>
</dbReference>